<dbReference type="eggNOG" id="COG2145">
    <property type="taxonomic scope" value="Bacteria"/>
</dbReference>
<dbReference type="GO" id="GO:0004417">
    <property type="term" value="F:hydroxyethylthiazole kinase activity"/>
    <property type="evidence" value="ECO:0007669"/>
    <property type="project" value="UniProtKB-UniRule"/>
</dbReference>
<evidence type="ECO:0000256" key="4">
    <source>
        <dbReference type="ARBA" id="ARBA00022679"/>
    </source>
</evidence>
<comment type="cofactor">
    <cofactor evidence="2 11">
        <name>Mg(2+)</name>
        <dbReference type="ChEBI" id="CHEBI:18420"/>
    </cofactor>
</comment>
<keyword evidence="10 11" id="KW-0784">Thiamine biosynthesis</keyword>
<keyword evidence="4 11" id="KW-0808">Transferase</keyword>
<keyword evidence="9 11" id="KW-0460">Magnesium</keyword>
<dbReference type="EMBL" id="ASWO01000001">
    <property type="protein sequence ID" value="EOT87541.1"/>
    <property type="molecule type" value="Genomic_DNA"/>
</dbReference>
<evidence type="ECO:0000313" key="13">
    <source>
        <dbReference type="Proteomes" id="UP000015961"/>
    </source>
</evidence>
<comment type="function">
    <text evidence="11">Catalyzes the phosphorylation of the hydroxyl group of 4-methyl-5-beta-hydroxyethylthiazole (THZ).</text>
</comment>
<name>S0KUZ9_9ENTE</name>
<evidence type="ECO:0000313" key="12">
    <source>
        <dbReference type="EMBL" id="EOT87541.1"/>
    </source>
</evidence>
<proteinExistence type="inferred from homology"/>
<comment type="similarity">
    <text evidence="11">Belongs to the Thz kinase family.</text>
</comment>
<keyword evidence="5 11" id="KW-0479">Metal-binding</keyword>
<sequence>MSLKLISTKHPLIHCLTNQVVMTQTANALLAVGASPIMTDEPLESKEITSLAQGILVNIGTMTTLTQQAMTIAIETANQKQIPIVLDPVGVGASAFRFSFVDACLTQNNITVLRCNQGELATIAREPWITKGVDSGKGDVDCETIAKRVATDYHCIVVVTGKEDIVTDGKRVEIVRGGHDQITRVTGTGCMLGALLSAGIASVSKEHYVDSCVAICQEYKQLATKLTDGLGHFPAQIITNLAQLTEVGQ</sequence>
<feature type="binding site" evidence="11">
    <location>
        <position position="187"/>
    </location>
    <ligand>
        <name>substrate</name>
    </ligand>
</feature>
<dbReference type="PATRIC" id="fig|1140003.3.peg.598"/>
<comment type="pathway">
    <text evidence="3 11">Cofactor biosynthesis; thiamine diphosphate biosynthesis; 4-methyl-5-(2-phosphoethyl)-thiazole from 5-(2-hydroxyethyl)-4-methylthiazole: step 1/1.</text>
</comment>
<protein>
    <recommendedName>
        <fullName evidence="11">Hydroxyethylthiazole kinase</fullName>
        <ecNumber evidence="11">2.7.1.50</ecNumber>
    </recommendedName>
    <alternativeName>
        <fullName evidence="11">4-methyl-5-beta-hydroxyethylthiazole kinase</fullName>
        <shortName evidence="11">TH kinase</shortName>
        <shortName evidence="11">Thz kinase</shortName>
    </alternativeName>
</protein>
<keyword evidence="8 11" id="KW-0067">ATP-binding</keyword>
<dbReference type="STRING" id="1140003.OMY_00604"/>
<dbReference type="GO" id="GO:0005524">
    <property type="term" value="F:ATP binding"/>
    <property type="evidence" value="ECO:0007669"/>
    <property type="project" value="UniProtKB-UniRule"/>
</dbReference>
<dbReference type="OrthoDB" id="9778146at2"/>
<feature type="binding site" evidence="11">
    <location>
        <position position="38"/>
    </location>
    <ligand>
        <name>substrate</name>
    </ligand>
</feature>
<evidence type="ECO:0000256" key="2">
    <source>
        <dbReference type="ARBA" id="ARBA00001946"/>
    </source>
</evidence>
<organism evidence="12 13">
    <name type="scientific">Enterococcus sulfureus ATCC 49903</name>
    <dbReference type="NCBI Taxonomy" id="1140003"/>
    <lineage>
        <taxon>Bacteria</taxon>
        <taxon>Bacillati</taxon>
        <taxon>Bacillota</taxon>
        <taxon>Bacilli</taxon>
        <taxon>Lactobacillales</taxon>
        <taxon>Enterococcaceae</taxon>
        <taxon>Enterococcus</taxon>
    </lineage>
</organism>
<reference evidence="12 13" key="1">
    <citation type="submission" date="2013-03" db="EMBL/GenBank/DDBJ databases">
        <title>The Genome Sequence of Enterococcus sulfureus ATCC_49903 (PacBio/Illumina hybrid assembly).</title>
        <authorList>
            <consortium name="The Broad Institute Genomics Platform"/>
            <consortium name="The Broad Institute Genome Sequencing Center for Infectious Disease"/>
            <person name="Earl A."/>
            <person name="Russ C."/>
            <person name="Gilmore M."/>
            <person name="Surin D."/>
            <person name="Walker B."/>
            <person name="Young S."/>
            <person name="Zeng Q."/>
            <person name="Gargeya S."/>
            <person name="Fitzgerald M."/>
            <person name="Haas B."/>
            <person name="Abouelleil A."/>
            <person name="Allen A.W."/>
            <person name="Alvarado L."/>
            <person name="Arachchi H.M."/>
            <person name="Berlin A.M."/>
            <person name="Chapman S.B."/>
            <person name="Gainer-Dewar J."/>
            <person name="Goldberg J."/>
            <person name="Griggs A."/>
            <person name="Gujja S."/>
            <person name="Hansen M."/>
            <person name="Howarth C."/>
            <person name="Imamovic A."/>
            <person name="Ireland A."/>
            <person name="Larimer J."/>
            <person name="McCowan C."/>
            <person name="Murphy C."/>
            <person name="Pearson M."/>
            <person name="Poon T.W."/>
            <person name="Priest M."/>
            <person name="Roberts A."/>
            <person name="Saif S."/>
            <person name="Shea T."/>
            <person name="Sisk P."/>
            <person name="Sykes S."/>
            <person name="Wortman J."/>
            <person name="Nusbaum C."/>
            <person name="Birren B."/>
        </authorList>
    </citation>
    <scope>NUCLEOTIDE SEQUENCE [LARGE SCALE GENOMIC DNA]</scope>
    <source>
        <strain evidence="12 13">ATCC 49903</strain>
    </source>
</reference>
<dbReference type="EC" id="2.7.1.50" evidence="11"/>
<dbReference type="GO" id="GO:0000287">
    <property type="term" value="F:magnesium ion binding"/>
    <property type="evidence" value="ECO:0007669"/>
    <property type="project" value="UniProtKB-UniRule"/>
</dbReference>
<dbReference type="GO" id="GO:0009228">
    <property type="term" value="P:thiamine biosynthetic process"/>
    <property type="evidence" value="ECO:0007669"/>
    <property type="project" value="UniProtKB-KW"/>
</dbReference>
<evidence type="ECO:0000256" key="1">
    <source>
        <dbReference type="ARBA" id="ARBA00001771"/>
    </source>
</evidence>
<evidence type="ECO:0000256" key="9">
    <source>
        <dbReference type="ARBA" id="ARBA00022842"/>
    </source>
</evidence>
<dbReference type="SUPFAM" id="SSF53613">
    <property type="entry name" value="Ribokinase-like"/>
    <property type="match status" value="1"/>
</dbReference>
<gene>
    <name evidence="11" type="primary">thiM</name>
    <name evidence="12" type="ORF">I573_00597</name>
</gene>
<dbReference type="InterPro" id="IPR029056">
    <property type="entry name" value="Ribokinase-like"/>
</dbReference>
<feature type="binding site" evidence="11">
    <location>
        <position position="114"/>
    </location>
    <ligand>
        <name>ATP</name>
        <dbReference type="ChEBI" id="CHEBI:30616"/>
    </ligand>
</feature>
<evidence type="ECO:0000256" key="8">
    <source>
        <dbReference type="ARBA" id="ARBA00022840"/>
    </source>
</evidence>
<keyword evidence="13" id="KW-1185">Reference proteome</keyword>
<keyword evidence="6 11" id="KW-0547">Nucleotide-binding</keyword>
<dbReference type="Proteomes" id="UP000015961">
    <property type="component" value="Unassembled WGS sequence"/>
</dbReference>
<evidence type="ECO:0000256" key="11">
    <source>
        <dbReference type="HAMAP-Rule" id="MF_00228"/>
    </source>
</evidence>
<accession>S0KUZ9</accession>
<dbReference type="Pfam" id="PF02110">
    <property type="entry name" value="HK"/>
    <property type="match status" value="1"/>
</dbReference>
<dbReference type="Gene3D" id="3.40.1190.20">
    <property type="match status" value="1"/>
</dbReference>
<dbReference type="UniPathway" id="UPA00060">
    <property type="reaction ID" value="UER00139"/>
</dbReference>
<dbReference type="CDD" id="cd01170">
    <property type="entry name" value="THZ_kinase"/>
    <property type="match status" value="1"/>
</dbReference>
<evidence type="ECO:0000256" key="10">
    <source>
        <dbReference type="ARBA" id="ARBA00022977"/>
    </source>
</evidence>
<evidence type="ECO:0000256" key="3">
    <source>
        <dbReference type="ARBA" id="ARBA00004868"/>
    </source>
</evidence>
<comment type="caution">
    <text evidence="12">The sequence shown here is derived from an EMBL/GenBank/DDBJ whole genome shotgun (WGS) entry which is preliminary data.</text>
</comment>
<evidence type="ECO:0000256" key="7">
    <source>
        <dbReference type="ARBA" id="ARBA00022777"/>
    </source>
</evidence>
<keyword evidence="7 11" id="KW-0418">Kinase</keyword>
<evidence type="ECO:0000256" key="5">
    <source>
        <dbReference type="ARBA" id="ARBA00022723"/>
    </source>
</evidence>
<dbReference type="AlphaFoldDB" id="S0KUZ9"/>
<dbReference type="RefSeq" id="WP_016185095.1">
    <property type="nucleotide sequence ID" value="NZ_ASWO01000001.1"/>
</dbReference>
<evidence type="ECO:0000256" key="6">
    <source>
        <dbReference type="ARBA" id="ARBA00022741"/>
    </source>
</evidence>
<dbReference type="InterPro" id="IPR000417">
    <property type="entry name" value="Hyethyz_kinase"/>
</dbReference>
<dbReference type="HAMAP" id="MF_00228">
    <property type="entry name" value="Thz_kinase"/>
    <property type="match status" value="1"/>
</dbReference>
<dbReference type="NCBIfam" id="NF006830">
    <property type="entry name" value="PRK09355.1"/>
    <property type="match status" value="1"/>
</dbReference>
<dbReference type="GO" id="GO:0009229">
    <property type="term" value="P:thiamine diphosphate biosynthetic process"/>
    <property type="evidence" value="ECO:0007669"/>
    <property type="project" value="UniProtKB-UniRule"/>
</dbReference>
<dbReference type="PRINTS" id="PR01099">
    <property type="entry name" value="HYETHTZKNASE"/>
</dbReference>
<dbReference type="PIRSF" id="PIRSF000513">
    <property type="entry name" value="Thz_kinase"/>
    <property type="match status" value="1"/>
</dbReference>
<comment type="catalytic activity">
    <reaction evidence="1 11">
        <text>5-(2-hydroxyethyl)-4-methylthiazole + ATP = 4-methyl-5-(2-phosphooxyethyl)-thiazole + ADP + H(+)</text>
        <dbReference type="Rhea" id="RHEA:24212"/>
        <dbReference type="ChEBI" id="CHEBI:15378"/>
        <dbReference type="ChEBI" id="CHEBI:17957"/>
        <dbReference type="ChEBI" id="CHEBI:30616"/>
        <dbReference type="ChEBI" id="CHEBI:58296"/>
        <dbReference type="ChEBI" id="CHEBI:456216"/>
        <dbReference type="EC" id="2.7.1.50"/>
    </reaction>
</comment>
<feature type="binding site" evidence="11">
    <location>
        <position position="160"/>
    </location>
    <ligand>
        <name>ATP</name>
        <dbReference type="ChEBI" id="CHEBI:30616"/>
    </ligand>
</feature>